<name>A0A1I7W6L1_HETBA</name>
<reference evidence="2" key="1">
    <citation type="submission" date="2016-11" db="UniProtKB">
        <authorList>
            <consortium name="WormBaseParasite"/>
        </authorList>
    </citation>
    <scope>IDENTIFICATION</scope>
</reference>
<protein>
    <submittedName>
        <fullName evidence="2">Uncharacterized protein</fullName>
    </submittedName>
</protein>
<keyword evidence="1" id="KW-1185">Reference proteome</keyword>
<proteinExistence type="predicted"/>
<dbReference type="Proteomes" id="UP000095283">
    <property type="component" value="Unplaced"/>
</dbReference>
<dbReference type="WBParaSite" id="Hba_00276">
    <property type="protein sequence ID" value="Hba_00276"/>
    <property type="gene ID" value="Hba_00276"/>
</dbReference>
<organism evidence="1 2">
    <name type="scientific">Heterorhabditis bacteriophora</name>
    <name type="common">Entomopathogenic nematode worm</name>
    <dbReference type="NCBI Taxonomy" id="37862"/>
    <lineage>
        <taxon>Eukaryota</taxon>
        <taxon>Metazoa</taxon>
        <taxon>Ecdysozoa</taxon>
        <taxon>Nematoda</taxon>
        <taxon>Chromadorea</taxon>
        <taxon>Rhabditida</taxon>
        <taxon>Rhabditina</taxon>
        <taxon>Rhabditomorpha</taxon>
        <taxon>Strongyloidea</taxon>
        <taxon>Heterorhabditidae</taxon>
        <taxon>Heterorhabditis</taxon>
    </lineage>
</organism>
<accession>A0A1I7W6L1</accession>
<sequence>MIDLFDTFSFFYCSSNLALHSFLSTSLCEPYSSSKTVCFLLDINIFSVLNF</sequence>
<evidence type="ECO:0000313" key="2">
    <source>
        <dbReference type="WBParaSite" id="Hba_00276"/>
    </source>
</evidence>
<evidence type="ECO:0000313" key="1">
    <source>
        <dbReference type="Proteomes" id="UP000095283"/>
    </source>
</evidence>
<dbReference type="AlphaFoldDB" id="A0A1I7W6L1"/>